<evidence type="ECO:0000256" key="3">
    <source>
        <dbReference type="ARBA" id="ARBA00022525"/>
    </source>
</evidence>
<comment type="subcellular location">
    <subcellularLocation>
        <location evidence="1">Secreted</location>
    </subcellularLocation>
</comment>
<dbReference type="Gene3D" id="3.15.10.10">
    <property type="entry name" value="Bactericidal permeability-increasing protein, domain 1"/>
    <property type="match status" value="1"/>
</dbReference>
<keyword evidence="5" id="KW-1015">Disulfide bond</keyword>
<dbReference type="Pfam" id="PF01273">
    <property type="entry name" value="LBP_BPI_CETP"/>
    <property type="match status" value="1"/>
</dbReference>
<keyword evidence="4" id="KW-0732">Signal</keyword>
<gene>
    <name evidence="8" type="primary">LOC101824127</name>
</gene>
<dbReference type="SUPFAM" id="SSF55394">
    <property type="entry name" value="Bactericidal permeability-increasing protein, BPI"/>
    <property type="match status" value="1"/>
</dbReference>
<keyword evidence="7" id="KW-1185">Reference proteome</keyword>
<comment type="similarity">
    <text evidence="2">Belongs to the BPI/LBP/Plunc superfamily. Plunc family.</text>
</comment>
<evidence type="ECO:0000313" key="8">
    <source>
        <dbReference type="RefSeq" id="XP_040602472.1"/>
    </source>
</evidence>
<dbReference type="InterPro" id="IPR052507">
    <property type="entry name" value="BPI_fold-antibacterial"/>
</dbReference>
<proteinExistence type="inferred from homology"/>
<reference evidence="8" key="1">
    <citation type="submission" date="2025-08" db="UniProtKB">
        <authorList>
            <consortium name="RefSeq"/>
        </authorList>
    </citation>
    <scope>IDENTIFICATION</scope>
    <source>
        <tissue evidence="8">Liver</tissue>
    </source>
</reference>
<accession>A0ABM2XI70</accession>
<evidence type="ECO:0000256" key="2">
    <source>
        <dbReference type="ARBA" id="ARBA00009020"/>
    </source>
</evidence>
<dbReference type="Proteomes" id="UP000886700">
    <property type="component" value="Unplaced"/>
</dbReference>
<keyword evidence="3" id="KW-0964">Secreted</keyword>
<evidence type="ECO:0000259" key="6">
    <source>
        <dbReference type="Pfam" id="PF01273"/>
    </source>
</evidence>
<organism evidence="7 8">
    <name type="scientific">Mesocricetus auratus</name>
    <name type="common">Golden hamster</name>
    <dbReference type="NCBI Taxonomy" id="10036"/>
    <lineage>
        <taxon>Eukaryota</taxon>
        <taxon>Metazoa</taxon>
        <taxon>Chordata</taxon>
        <taxon>Craniata</taxon>
        <taxon>Vertebrata</taxon>
        <taxon>Euteleostomi</taxon>
        <taxon>Mammalia</taxon>
        <taxon>Eutheria</taxon>
        <taxon>Euarchontoglires</taxon>
        <taxon>Glires</taxon>
        <taxon>Rodentia</taxon>
        <taxon>Myomorpha</taxon>
        <taxon>Muroidea</taxon>
        <taxon>Cricetidae</taxon>
        <taxon>Cricetinae</taxon>
        <taxon>Mesocricetus</taxon>
    </lineage>
</organism>
<protein>
    <submittedName>
        <fullName evidence="8">BPI fold-containing family A member 2-like isoform X1</fullName>
    </submittedName>
</protein>
<dbReference type="PANTHER" id="PTHR47145:SF1">
    <property type="entry name" value="BPI FOLD-CONTAINING FAMILY A MEMBER 2"/>
    <property type="match status" value="1"/>
</dbReference>
<dbReference type="InterPro" id="IPR017943">
    <property type="entry name" value="Bactericidal_perm-incr_a/b_dom"/>
</dbReference>
<name>A0ABM2XI70_MESAU</name>
<evidence type="ECO:0000256" key="5">
    <source>
        <dbReference type="ARBA" id="ARBA00023157"/>
    </source>
</evidence>
<evidence type="ECO:0000256" key="4">
    <source>
        <dbReference type="ARBA" id="ARBA00022729"/>
    </source>
</evidence>
<evidence type="ECO:0000256" key="1">
    <source>
        <dbReference type="ARBA" id="ARBA00004613"/>
    </source>
</evidence>
<dbReference type="PANTHER" id="PTHR47145">
    <property type="entry name" value="BPI FOLD-CONTAINING FAMILY A MEMBER 2"/>
    <property type="match status" value="1"/>
</dbReference>
<dbReference type="GeneID" id="101824127"/>
<dbReference type="InterPro" id="IPR017942">
    <property type="entry name" value="Lipid-bd_serum_glycop_N"/>
</dbReference>
<evidence type="ECO:0000313" key="7">
    <source>
        <dbReference type="Proteomes" id="UP000886700"/>
    </source>
</evidence>
<dbReference type="RefSeq" id="XP_040602472.1">
    <property type="nucleotide sequence ID" value="XM_040746538.1"/>
</dbReference>
<sequence length="169" mass="18241">MLLGRMTRVHLWILSKLKINELSILDLQTSSSSDGNGINLKVPVKANASVFLPLLGSRVDVAISSVLITSLTVQTDAQTGLPTLTIGKCWSDTDKISISLLGRRNILINNVLDGVSGLLTNTVTSVLQNQICSLLQRLLSSLNVNLIQGLLCMSQLGTWIAVHGLRQQL</sequence>
<feature type="domain" description="Lipid-binding serum glycoprotein N-terminal" evidence="6">
    <location>
        <begin position="14"/>
        <end position="142"/>
    </location>
</feature>